<dbReference type="PANTHER" id="PTHR45947:SF3">
    <property type="entry name" value="SULFOQUINOVOSYL TRANSFERASE SQD2"/>
    <property type="match status" value="1"/>
</dbReference>
<dbReference type="OrthoDB" id="570545at2"/>
<feature type="domain" description="Glycosyl transferase family 1" evidence="1">
    <location>
        <begin position="208"/>
        <end position="357"/>
    </location>
</feature>
<gene>
    <name evidence="3" type="ORF">Ga0061063_1693</name>
</gene>
<dbReference type="Pfam" id="PF13439">
    <property type="entry name" value="Glyco_transf_4"/>
    <property type="match status" value="1"/>
</dbReference>
<keyword evidence="4" id="KW-1185">Reference proteome</keyword>
<dbReference type="GO" id="GO:0016757">
    <property type="term" value="F:glycosyltransferase activity"/>
    <property type="evidence" value="ECO:0007669"/>
    <property type="project" value="InterPro"/>
</dbReference>
<dbReference type="STRING" id="375574.GCA_001418035_01484"/>
<evidence type="ECO:0000259" key="1">
    <source>
        <dbReference type="Pfam" id="PF00534"/>
    </source>
</evidence>
<organism evidence="3 4">
    <name type="scientific">Gulbenkiania indica</name>
    <dbReference type="NCBI Taxonomy" id="375574"/>
    <lineage>
        <taxon>Bacteria</taxon>
        <taxon>Pseudomonadati</taxon>
        <taxon>Pseudomonadota</taxon>
        <taxon>Betaproteobacteria</taxon>
        <taxon>Neisseriales</taxon>
        <taxon>Chromobacteriaceae</taxon>
        <taxon>Gulbenkiania</taxon>
    </lineage>
</organism>
<dbReference type="InterPro" id="IPR050194">
    <property type="entry name" value="Glycosyltransferase_grp1"/>
</dbReference>
<dbReference type="PANTHER" id="PTHR45947">
    <property type="entry name" value="SULFOQUINOVOSYL TRANSFERASE SQD2"/>
    <property type="match status" value="1"/>
</dbReference>
<dbReference type="InterPro" id="IPR028098">
    <property type="entry name" value="Glyco_trans_4-like_N"/>
</dbReference>
<keyword evidence="3" id="KW-0808">Transferase</keyword>
<evidence type="ECO:0000313" key="3">
    <source>
        <dbReference type="EMBL" id="CUA83338.1"/>
    </source>
</evidence>
<proteinExistence type="predicted"/>
<dbReference type="SUPFAM" id="SSF53756">
    <property type="entry name" value="UDP-Glycosyltransferase/glycogen phosphorylase"/>
    <property type="match status" value="1"/>
</dbReference>
<dbReference type="CDD" id="cd03804">
    <property type="entry name" value="GT4_WbaZ-like"/>
    <property type="match status" value="1"/>
</dbReference>
<dbReference type="RefSeq" id="WP_082446409.1">
    <property type="nucleotide sequence ID" value="NZ_CYHA01000003.1"/>
</dbReference>
<evidence type="ECO:0000313" key="4">
    <source>
        <dbReference type="Proteomes" id="UP000243535"/>
    </source>
</evidence>
<protein>
    <submittedName>
        <fullName evidence="3">Glycosyltransferase involved in cell wall bisynthesis</fullName>
    </submittedName>
</protein>
<dbReference type="Pfam" id="PF00534">
    <property type="entry name" value="Glycos_transf_1"/>
    <property type="match status" value="1"/>
</dbReference>
<dbReference type="InterPro" id="IPR001296">
    <property type="entry name" value="Glyco_trans_1"/>
</dbReference>
<dbReference type="Proteomes" id="UP000243535">
    <property type="component" value="Unassembled WGS sequence"/>
</dbReference>
<dbReference type="EMBL" id="CYHA01000003">
    <property type="protein sequence ID" value="CUA83338.1"/>
    <property type="molecule type" value="Genomic_DNA"/>
</dbReference>
<dbReference type="AlphaFoldDB" id="A0A0K6GXV3"/>
<evidence type="ECO:0000259" key="2">
    <source>
        <dbReference type="Pfam" id="PF13439"/>
    </source>
</evidence>
<feature type="domain" description="Glycosyltransferase subfamily 4-like N-terminal" evidence="2">
    <location>
        <begin position="23"/>
        <end position="198"/>
    </location>
</feature>
<reference evidence="4" key="1">
    <citation type="submission" date="2015-08" db="EMBL/GenBank/DDBJ databases">
        <authorList>
            <person name="Varghese N."/>
        </authorList>
    </citation>
    <scope>NUCLEOTIDE SEQUENCE [LARGE SCALE GENOMIC DNA]</scope>
    <source>
        <strain evidence="4">DSM 17901</strain>
    </source>
</reference>
<accession>A0A0K6GXV3</accession>
<name>A0A0K6GXV3_9NEIS</name>
<dbReference type="Gene3D" id="3.40.50.2000">
    <property type="entry name" value="Glycogen Phosphorylase B"/>
    <property type="match status" value="2"/>
</dbReference>
<sequence length="387" mass="42868">MTGGRLGQLKVALVCDWLESYAGAERVIEAMLAVFPQADVHAVVDFVPPGERGFLGGRPVITSFIQRLPGARRHFRHYLPLMPLAVEQFDLSGYDLVLSSSHAVAKGALVGPDQLHVSYVHSPLRYAWDMQAEYLRDAGLAHGPKGALVRWLLHRLRNWDARSANGVDVLVANSRFIARRIEKCYRRESVVIHPPVDVAGLQPGTRREDFYLTVSRLVPYKRIDRIVEAFRQLPDRKLVVIGNGPELERLRAIAPANVSLPGFQPDTVVRDHLQRARAFVFAALEDFGIAPVEAQACGTPVIAYGRGGASESVCGLDNPAPTGVFFDAQTPEAIAGAVRLFEMQETRITPQHCRDNALRFSQDAFKERFADVVLAAWTAFEAQRNTS</sequence>